<name>A0A2P5BVM4_PARAD</name>
<reference evidence="2" key="1">
    <citation type="submission" date="2016-06" db="EMBL/GenBank/DDBJ databases">
        <title>Parallel loss of symbiosis genes in relatives of nitrogen-fixing non-legume Parasponia.</title>
        <authorList>
            <person name="Van Velzen R."/>
            <person name="Holmer R."/>
            <person name="Bu F."/>
            <person name="Rutten L."/>
            <person name="Van Zeijl A."/>
            <person name="Liu W."/>
            <person name="Santuari L."/>
            <person name="Cao Q."/>
            <person name="Sharma T."/>
            <person name="Shen D."/>
            <person name="Roswanjaya Y."/>
            <person name="Wardhani T."/>
            <person name="Kalhor M.S."/>
            <person name="Jansen J."/>
            <person name="Van den Hoogen J."/>
            <person name="Gungor B."/>
            <person name="Hartog M."/>
            <person name="Hontelez J."/>
            <person name="Verver J."/>
            <person name="Yang W.-C."/>
            <person name="Schijlen E."/>
            <person name="Repin R."/>
            <person name="Schilthuizen M."/>
            <person name="Schranz E."/>
            <person name="Heidstra R."/>
            <person name="Miyata K."/>
            <person name="Fedorova E."/>
            <person name="Kohlen W."/>
            <person name="Bisseling T."/>
            <person name="Smit S."/>
            <person name="Geurts R."/>
        </authorList>
    </citation>
    <scope>NUCLEOTIDE SEQUENCE [LARGE SCALE GENOMIC DNA]</scope>
    <source>
        <strain evidence="2">cv. WU1-14</strain>
    </source>
</reference>
<evidence type="ECO:0000313" key="2">
    <source>
        <dbReference type="Proteomes" id="UP000237105"/>
    </source>
</evidence>
<gene>
    <name evidence="1" type="ORF">PanWU01x14_206790</name>
</gene>
<dbReference type="STRING" id="3476.A0A2P5BVM4"/>
<organism evidence="1 2">
    <name type="scientific">Parasponia andersonii</name>
    <name type="common">Sponia andersonii</name>
    <dbReference type="NCBI Taxonomy" id="3476"/>
    <lineage>
        <taxon>Eukaryota</taxon>
        <taxon>Viridiplantae</taxon>
        <taxon>Streptophyta</taxon>
        <taxon>Embryophyta</taxon>
        <taxon>Tracheophyta</taxon>
        <taxon>Spermatophyta</taxon>
        <taxon>Magnoliopsida</taxon>
        <taxon>eudicotyledons</taxon>
        <taxon>Gunneridae</taxon>
        <taxon>Pentapetalae</taxon>
        <taxon>rosids</taxon>
        <taxon>fabids</taxon>
        <taxon>Rosales</taxon>
        <taxon>Cannabaceae</taxon>
        <taxon>Parasponia</taxon>
    </lineage>
</organism>
<proteinExistence type="predicted"/>
<evidence type="ECO:0000313" key="1">
    <source>
        <dbReference type="EMBL" id="PON52837.1"/>
    </source>
</evidence>
<dbReference type="Proteomes" id="UP000237105">
    <property type="component" value="Unassembled WGS sequence"/>
</dbReference>
<keyword evidence="2" id="KW-1185">Reference proteome</keyword>
<accession>A0A2P5BVM4</accession>
<protein>
    <submittedName>
        <fullName evidence="1">Uncharacterized protein</fullName>
    </submittedName>
</protein>
<dbReference type="AlphaFoldDB" id="A0A2P5BVM4"/>
<comment type="caution">
    <text evidence="1">The sequence shown here is derived from an EMBL/GenBank/DDBJ whole genome shotgun (WGS) entry which is preliminary data.</text>
</comment>
<dbReference type="EMBL" id="JXTB01000214">
    <property type="protein sequence ID" value="PON52837.1"/>
    <property type="molecule type" value="Genomic_DNA"/>
</dbReference>
<sequence>MCCKSKEDGNLGLRDPIILNAALLKKLSWSLLTDDSFVFRFLRGRFFSNGFTQHRFLKSSIRCGLKSYIQSLVDESIWAPGKNSKVCFWSDNWLGSPLIGMIDCNDTLEPGIDTTIGELVSDYEWSLPTSFTFNFLMITEEIRKTVICDSLDTLIWRNSASGNVTCVDVYNFLVGPSVKER</sequence>
<dbReference type="OrthoDB" id="1434423at2759"/>